<comment type="caution">
    <text evidence="1">The sequence shown here is derived from an EMBL/GenBank/DDBJ whole genome shotgun (WGS) entry which is preliminary data.</text>
</comment>
<name>A0A495A0P1_9BACI</name>
<organism evidence="1 2">
    <name type="scientific">Oceanobacillus halophilus</name>
    <dbReference type="NCBI Taxonomy" id="930130"/>
    <lineage>
        <taxon>Bacteria</taxon>
        <taxon>Bacillati</taxon>
        <taxon>Bacillota</taxon>
        <taxon>Bacilli</taxon>
        <taxon>Bacillales</taxon>
        <taxon>Bacillaceae</taxon>
        <taxon>Oceanobacillus</taxon>
    </lineage>
</organism>
<dbReference type="OrthoDB" id="2380109at2"/>
<dbReference type="Proteomes" id="UP000269301">
    <property type="component" value="Unassembled WGS sequence"/>
</dbReference>
<protein>
    <recommendedName>
        <fullName evidence="3">YaaC family protein</fullName>
    </recommendedName>
</protein>
<dbReference type="EMBL" id="RBZP01000008">
    <property type="protein sequence ID" value="RKQ32986.1"/>
    <property type="molecule type" value="Genomic_DNA"/>
</dbReference>
<keyword evidence="2" id="KW-1185">Reference proteome</keyword>
<dbReference type="RefSeq" id="WP_121204523.1">
    <property type="nucleotide sequence ID" value="NZ_RBZP01000008.1"/>
</dbReference>
<reference evidence="1 2" key="1">
    <citation type="journal article" date="2016" name="Int. J. Syst. Evol. Microbiol.">
        <title>Oceanobacillus halophilus sp. nov., a novel moderately halophilic bacterium from a hypersaline lake.</title>
        <authorList>
            <person name="Amoozegar M.A."/>
            <person name="Bagheri M."/>
            <person name="Makhdoumi A."/>
            <person name="Nikou M.M."/>
            <person name="Fazeli S.A.S."/>
            <person name="Schumann P."/>
            <person name="Sproer C."/>
            <person name="Sanchez-Porro C."/>
            <person name="Ventosa A."/>
        </authorList>
    </citation>
    <scope>NUCLEOTIDE SEQUENCE [LARGE SCALE GENOMIC DNA]</scope>
    <source>
        <strain evidence="1 2">DSM 23996</strain>
    </source>
</reference>
<dbReference type="Pfam" id="PF14175">
    <property type="entry name" value="YaaC"/>
    <property type="match status" value="1"/>
</dbReference>
<proteinExistence type="predicted"/>
<dbReference type="AlphaFoldDB" id="A0A495A0P1"/>
<evidence type="ECO:0000313" key="2">
    <source>
        <dbReference type="Proteomes" id="UP000269301"/>
    </source>
</evidence>
<evidence type="ECO:0008006" key="3">
    <source>
        <dbReference type="Google" id="ProtNLM"/>
    </source>
</evidence>
<gene>
    <name evidence="1" type="ORF">D8M06_11355</name>
</gene>
<evidence type="ECO:0000313" key="1">
    <source>
        <dbReference type="EMBL" id="RKQ32986.1"/>
    </source>
</evidence>
<sequence>MNNNYDFYTYLTSQQTAQNYLFSCYKEISEVDAASKSYENYSAFMYYLEHGKSFYEIGDTVDLFAKPVLYFYGMTHLLKGCLLSRRPNYPESTTLLSHGVTSRKRKKKNYSFMEDDVKVQKKGLFPYFSSHLFNISNMPFEKVKMEDLLSVIPEIQSFFNLQQSRRMIAVGSMDSRFLKFPTELLDNYHLTNKAFIKRIEPNLPLIEDLDIDKEYIQLKIARNITSSNGPFFIHMKDRTIYFPYQRNHFLPISEVMIHYLLLYNLSMLCRYEAEWWGDLLSSKSDLDYPFIRKFLNITAEKIPQILQHELLSVGKL</sequence>
<accession>A0A495A0P1</accession>
<dbReference type="InterPro" id="IPR026988">
    <property type="entry name" value="YaaC-like"/>
</dbReference>